<dbReference type="InterPro" id="IPR006073">
    <property type="entry name" value="GTP-bd"/>
</dbReference>
<evidence type="ECO:0000313" key="6">
    <source>
        <dbReference type="EMBL" id="GMI09986.1"/>
    </source>
</evidence>
<dbReference type="PRINTS" id="PR00326">
    <property type="entry name" value="GTP1OBG"/>
</dbReference>
<dbReference type="SUPFAM" id="SSF52540">
    <property type="entry name" value="P-loop containing nucleoside triphosphate hydrolases"/>
    <property type="match status" value="1"/>
</dbReference>
<evidence type="ECO:0000256" key="1">
    <source>
        <dbReference type="ARBA" id="ARBA00022741"/>
    </source>
</evidence>
<dbReference type="EMBL" id="BRXZ01000350">
    <property type="protein sequence ID" value="GMI09986.1"/>
    <property type="molecule type" value="Genomic_DNA"/>
</dbReference>
<name>A0A9W7FD69_9STRA</name>
<evidence type="ECO:0000259" key="5">
    <source>
        <dbReference type="PROSITE" id="PS51883"/>
    </source>
</evidence>
<dbReference type="Proteomes" id="UP001165082">
    <property type="component" value="Unassembled WGS sequence"/>
</dbReference>
<dbReference type="InterPro" id="IPR027417">
    <property type="entry name" value="P-loop_NTPase"/>
</dbReference>
<keyword evidence="1" id="KW-0547">Nucleotide-binding</keyword>
<dbReference type="Gene3D" id="2.70.210.12">
    <property type="entry name" value="GTP1/OBG domain"/>
    <property type="match status" value="1"/>
</dbReference>
<dbReference type="PANTHER" id="PTHR11702:SF31">
    <property type="entry name" value="MITOCHONDRIAL RIBOSOME-ASSOCIATED GTPASE 2"/>
    <property type="match status" value="1"/>
</dbReference>
<dbReference type="Gene3D" id="3.40.50.300">
    <property type="entry name" value="P-loop containing nucleotide triphosphate hydrolases"/>
    <property type="match status" value="1"/>
</dbReference>
<dbReference type="PROSITE" id="PS51883">
    <property type="entry name" value="OBG"/>
    <property type="match status" value="1"/>
</dbReference>
<feature type="domain" description="Obg" evidence="5">
    <location>
        <begin position="45"/>
        <end position="200"/>
    </location>
</feature>
<evidence type="ECO:0000259" key="4">
    <source>
        <dbReference type="PROSITE" id="PS51710"/>
    </source>
</evidence>
<dbReference type="InterPro" id="IPR045086">
    <property type="entry name" value="OBG_GTPase"/>
</dbReference>
<proteinExistence type="predicted"/>
<dbReference type="InterPro" id="IPR031167">
    <property type="entry name" value="G_OBG"/>
</dbReference>
<dbReference type="InterPro" id="IPR036726">
    <property type="entry name" value="GTP1_OBG_dom_sf"/>
</dbReference>
<feature type="domain" description="OBG-type G" evidence="4">
    <location>
        <begin position="134"/>
        <end position="200"/>
    </location>
</feature>
<feature type="region of interest" description="Disordered" evidence="3">
    <location>
        <begin position="24"/>
        <end position="44"/>
    </location>
</feature>
<reference evidence="6" key="1">
    <citation type="submission" date="2022-07" db="EMBL/GenBank/DDBJ databases">
        <title>Genome analysis of Parmales, a sister group of diatoms, reveals the evolutionary specialization of diatoms from phago-mixotrophs to photoautotrophs.</title>
        <authorList>
            <person name="Ban H."/>
            <person name="Sato S."/>
            <person name="Yoshikawa S."/>
            <person name="Kazumasa Y."/>
            <person name="Nakamura Y."/>
            <person name="Ichinomiya M."/>
            <person name="Saitoh K."/>
            <person name="Sato N."/>
            <person name="Blanc-Mathieu R."/>
            <person name="Endo H."/>
            <person name="Kuwata A."/>
            <person name="Ogata H."/>
        </authorList>
    </citation>
    <scope>NUCLEOTIDE SEQUENCE</scope>
</reference>
<keyword evidence="7" id="KW-1185">Reference proteome</keyword>
<comment type="caution">
    <text evidence="6">The sequence shown here is derived from an EMBL/GenBank/DDBJ whole genome shotgun (WGS) entry which is preliminary data.</text>
</comment>
<evidence type="ECO:0000256" key="3">
    <source>
        <dbReference type="SAM" id="MobiDB-lite"/>
    </source>
</evidence>
<dbReference type="OrthoDB" id="347018at2759"/>
<accession>A0A9W7FD69</accession>
<feature type="compositionally biased region" description="Low complexity" evidence="3">
    <location>
        <begin position="24"/>
        <end position="36"/>
    </location>
</feature>
<dbReference type="Pfam" id="PF01018">
    <property type="entry name" value="GTP1_OBG"/>
    <property type="match status" value="1"/>
</dbReference>
<gene>
    <name evidence="6" type="ORF">TrRE_jg11570</name>
</gene>
<dbReference type="PROSITE" id="PS51710">
    <property type="entry name" value="G_OBG"/>
    <property type="match status" value="1"/>
</dbReference>
<protein>
    <submittedName>
        <fullName evidence="6">Uncharacterized protein</fullName>
    </submittedName>
</protein>
<dbReference type="InterPro" id="IPR006169">
    <property type="entry name" value="GTP1_OBG_dom"/>
</dbReference>
<dbReference type="AlphaFoldDB" id="A0A9W7FD69"/>
<dbReference type="Pfam" id="PF01926">
    <property type="entry name" value="MMR_HSR1"/>
    <property type="match status" value="1"/>
</dbReference>
<organism evidence="6 7">
    <name type="scientific">Triparma retinervis</name>
    <dbReference type="NCBI Taxonomy" id="2557542"/>
    <lineage>
        <taxon>Eukaryota</taxon>
        <taxon>Sar</taxon>
        <taxon>Stramenopiles</taxon>
        <taxon>Ochrophyta</taxon>
        <taxon>Bolidophyceae</taxon>
        <taxon>Parmales</taxon>
        <taxon>Triparmaceae</taxon>
        <taxon>Triparma</taxon>
    </lineage>
</organism>
<dbReference type="InterPro" id="IPR006074">
    <property type="entry name" value="GTP1-OBG_CS"/>
</dbReference>
<evidence type="ECO:0000313" key="7">
    <source>
        <dbReference type="Proteomes" id="UP001165082"/>
    </source>
</evidence>
<dbReference type="GO" id="GO:0042254">
    <property type="term" value="P:ribosome biogenesis"/>
    <property type="evidence" value="ECO:0007669"/>
    <property type="project" value="UniProtKB-UniRule"/>
</dbReference>
<dbReference type="PROSITE" id="PS00905">
    <property type="entry name" value="GTP1_OBG"/>
    <property type="match status" value="1"/>
</dbReference>
<dbReference type="PANTHER" id="PTHR11702">
    <property type="entry name" value="DEVELOPMENTALLY REGULATED GTP-BINDING PROTEIN-RELATED"/>
    <property type="match status" value="1"/>
</dbReference>
<dbReference type="GO" id="GO:0003924">
    <property type="term" value="F:GTPase activity"/>
    <property type="evidence" value="ECO:0007669"/>
    <property type="project" value="InterPro"/>
</dbReference>
<feature type="non-terminal residue" evidence="6">
    <location>
        <position position="1"/>
    </location>
</feature>
<keyword evidence="2" id="KW-0342">GTP-binding</keyword>
<dbReference type="GO" id="GO:0005525">
    <property type="term" value="F:GTP binding"/>
    <property type="evidence" value="ECO:0007669"/>
    <property type="project" value="UniProtKB-KW"/>
</dbReference>
<dbReference type="SUPFAM" id="SSF82051">
    <property type="entry name" value="Obg GTP-binding protein N-terminal domain"/>
    <property type="match status" value="1"/>
</dbReference>
<dbReference type="GO" id="GO:0005739">
    <property type="term" value="C:mitochondrion"/>
    <property type="evidence" value="ECO:0007669"/>
    <property type="project" value="TreeGrafter"/>
</dbReference>
<evidence type="ECO:0000256" key="2">
    <source>
        <dbReference type="ARBA" id="ARBA00023134"/>
    </source>
</evidence>
<sequence>MHRLFPIYRNIPILRPTISLLPLPSRPLSTSRTSPPKKGVGTSPSSFLDRCFLKVVGGKGGAGAVSFESLDRGKKRPDGGNGGRGGNVYVKARKETLVSSYGRSSTVHLTASSLRLPKSSPTPLILELELKTLADVGLVGYPNAGKSSLLGALSLARPAVGSYSFTTLTPTVGRVMYGDGYRLDVADVPGIIEGASEGRG</sequence>